<dbReference type="RefSeq" id="WP_050740213.1">
    <property type="nucleotide sequence ID" value="NZ_LGYO01000022.1"/>
</dbReference>
<dbReference type="PANTHER" id="PTHR10587">
    <property type="entry name" value="GLYCOSYL TRANSFERASE-RELATED"/>
    <property type="match status" value="1"/>
</dbReference>
<dbReference type="SUPFAM" id="SSF88713">
    <property type="entry name" value="Glycoside hydrolase/deacetylase"/>
    <property type="match status" value="1"/>
</dbReference>
<dbReference type="EMBL" id="LGYO01000022">
    <property type="protein sequence ID" value="KNZ41900.1"/>
    <property type="molecule type" value="Genomic_DNA"/>
</dbReference>
<proteinExistence type="predicted"/>
<dbReference type="CDD" id="cd10944">
    <property type="entry name" value="CE4_SmPgdA_like"/>
    <property type="match status" value="1"/>
</dbReference>
<dbReference type="Proteomes" id="UP000036873">
    <property type="component" value="Unassembled WGS sequence"/>
</dbReference>
<reference evidence="3" key="1">
    <citation type="submission" date="2015-07" db="EMBL/GenBank/DDBJ databases">
        <title>Draft genome sequence of Acetobacterium bakii DSM 8293, a potential psychrophilic chemical producer through syngas fermentation.</title>
        <authorList>
            <person name="Song Y."/>
            <person name="Hwang S."/>
            <person name="Cho B.-K."/>
        </authorList>
    </citation>
    <scope>NUCLEOTIDE SEQUENCE [LARGE SCALE GENOMIC DNA]</scope>
    <source>
        <strain evidence="3">DSM 8239</strain>
    </source>
</reference>
<sequence length="300" mass="33212">MKRKSKLKIKSLPRFVAFTLMSLPLILMIPLVMATLITKVTPALNGPKKASEIATQVVEVSQVTATEDVKPTLEPEVSVSATDPLETIKIRLRSGETKDIKVVFLTLDDGPSEHTGEVLDILKKHDIKATFFTTLHQGDTAKALYRRIVNEGHTLANHSSTHNYDLYNNPEAFYADVKALDEYQRQVTGLTETSHVFRFPGGSMNANETCARGIVEMGFNYADWNVSSGDGSSTPPAKEIVAQNIIKGCRNFDISVVLCHAETKPDTRSALSTVIETLKAEGYTFMAMEKDFTYPRQLEV</sequence>
<dbReference type="PANTHER" id="PTHR10587:SF125">
    <property type="entry name" value="POLYSACCHARIDE DEACETYLASE YHEN-RELATED"/>
    <property type="match status" value="1"/>
</dbReference>
<dbReference type="PATRIC" id="fig|52689.4.peg.1174"/>
<dbReference type="GO" id="GO:0016810">
    <property type="term" value="F:hydrolase activity, acting on carbon-nitrogen (but not peptide) bonds"/>
    <property type="evidence" value="ECO:0007669"/>
    <property type="project" value="InterPro"/>
</dbReference>
<evidence type="ECO:0000313" key="2">
    <source>
        <dbReference type="EMBL" id="KNZ41900.1"/>
    </source>
</evidence>
<evidence type="ECO:0000313" key="3">
    <source>
        <dbReference type="Proteomes" id="UP000036873"/>
    </source>
</evidence>
<dbReference type="Pfam" id="PF01522">
    <property type="entry name" value="Polysacc_deac_1"/>
    <property type="match status" value="1"/>
</dbReference>
<dbReference type="InterPro" id="IPR011330">
    <property type="entry name" value="Glyco_hydro/deAcase_b/a-brl"/>
</dbReference>
<dbReference type="AlphaFoldDB" id="A0A0L6U295"/>
<protein>
    <submittedName>
        <fullName evidence="2">Polysaccharide deacetylase</fullName>
    </submittedName>
</protein>
<keyword evidence="3" id="KW-1185">Reference proteome</keyword>
<dbReference type="InterPro" id="IPR002509">
    <property type="entry name" value="NODB_dom"/>
</dbReference>
<name>A0A0L6U295_9FIRM</name>
<comment type="caution">
    <text evidence="2">The sequence shown here is derived from an EMBL/GenBank/DDBJ whole genome shotgun (WGS) entry which is preliminary data.</text>
</comment>
<accession>A0A0L6U295</accession>
<dbReference type="InterPro" id="IPR050248">
    <property type="entry name" value="Polysacc_deacetylase_ArnD"/>
</dbReference>
<gene>
    <name evidence="2" type="ORF">AKG39_09815</name>
</gene>
<dbReference type="GO" id="GO:0005975">
    <property type="term" value="P:carbohydrate metabolic process"/>
    <property type="evidence" value="ECO:0007669"/>
    <property type="project" value="InterPro"/>
</dbReference>
<evidence type="ECO:0000259" key="1">
    <source>
        <dbReference type="PROSITE" id="PS51677"/>
    </source>
</evidence>
<dbReference type="PROSITE" id="PS51677">
    <property type="entry name" value="NODB"/>
    <property type="match status" value="1"/>
</dbReference>
<feature type="domain" description="NodB homology" evidence="1">
    <location>
        <begin position="101"/>
        <end position="286"/>
    </location>
</feature>
<organism evidence="2 3">
    <name type="scientific">Acetobacterium bakii</name>
    <dbReference type="NCBI Taxonomy" id="52689"/>
    <lineage>
        <taxon>Bacteria</taxon>
        <taxon>Bacillati</taxon>
        <taxon>Bacillota</taxon>
        <taxon>Clostridia</taxon>
        <taxon>Eubacteriales</taxon>
        <taxon>Eubacteriaceae</taxon>
        <taxon>Acetobacterium</taxon>
    </lineage>
</organism>
<dbReference type="Gene3D" id="3.20.20.370">
    <property type="entry name" value="Glycoside hydrolase/deacetylase"/>
    <property type="match status" value="1"/>
</dbReference>
<dbReference type="OrthoDB" id="9806342at2"/>
<dbReference type="STRING" id="52689.AKG39_09815"/>